<gene>
    <name evidence="4" type="ORF">ACIA8P_01690</name>
</gene>
<dbReference type="InterPro" id="IPR011051">
    <property type="entry name" value="RmlC_Cupin_sf"/>
</dbReference>
<protein>
    <submittedName>
        <fullName evidence="4">AraC family transcriptional regulator</fullName>
    </submittedName>
</protein>
<evidence type="ECO:0000313" key="5">
    <source>
        <dbReference type="Proteomes" id="UP001612415"/>
    </source>
</evidence>
<reference evidence="4 5" key="1">
    <citation type="submission" date="2024-10" db="EMBL/GenBank/DDBJ databases">
        <title>The Natural Products Discovery Center: Release of the First 8490 Sequenced Strains for Exploring Actinobacteria Biosynthetic Diversity.</title>
        <authorList>
            <person name="Kalkreuter E."/>
            <person name="Kautsar S.A."/>
            <person name="Yang D."/>
            <person name="Bader C.D."/>
            <person name="Teijaro C.N."/>
            <person name="Fluegel L."/>
            <person name="Davis C.M."/>
            <person name="Simpson J.R."/>
            <person name="Lauterbach L."/>
            <person name="Steele A.D."/>
            <person name="Gui C."/>
            <person name="Meng S."/>
            <person name="Li G."/>
            <person name="Viehrig K."/>
            <person name="Ye F."/>
            <person name="Su P."/>
            <person name="Kiefer A.F."/>
            <person name="Nichols A."/>
            <person name="Cepeda A.J."/>
            <person name="Yan W."/>
            <person name="Fan B."/>
            <person name="Jiang Y."/>
            <person name="Adhikari A."/>
            <person name="Zheng C.-J."/>
            <person name="Schuster L."/>
            <person name="Cowan T.M."/>
            <person name="Smanski M.J."/>
            <person name="Chevrette M.G."/>
            <person name="De Carvalho L.P.S."/>
            <person name="Shen B."/>
        </authorList>
    </citation>
    <scope>NUCLEOTIDE SEQUENCE [LARGE SCALE GENOMIC DNA]</scope>
    <source>
        <strain evidence="4 5">NPDC051599</strain>
    </source>
</reference>
<evidence type="ECO:0000256" key="1">
    <source>
        <dbReference type="ARBA" id="ARBA00023015"/>
    </source>
</evidence>
<accession>A0ABW7XTG9</accession>
<sequence length="267" mass="28859">MSRDGQQRYDPYATAGIVVGDFTMPRGTVYRAHTHPLHQLAWSPKGLLRVRSDQGVWLLPPSLALWIPAGLAHVTESAGDAVMRSAYVAPACCPHIDWREPTVLAVTPLLRALIDHLVRTDLAADARTRAEAVLLDELHPVPVTSVSVTTPRDPRARAVAERLAAAPADGRTLAAWGTEVGASARTLARLFVAETGLAFGQWRERLRMQAAMPHLAAGLAIEAVAHRVGYATASSFTAAFHRLVGVTPRQYFPVDTQVRVNVPGARP</sequence>
<dbReference type="InterPro" id="IPR009057">
    <property type="entry name" value="Homeodomain-like_sf"/>
</dbReference>
<proteinExistence type="predicted"/>
<keyword evidence="5" id="KW-1185">Reference proteome</keyword>
<dbReference type="EMBL" id="JBITDC010000001">
    <property type="protein sequence ID" value="MFI5673377.1"/>
    <property type="molecule type" value="Genomic_DNA"/>
</dbReference>
<feature type="domain" description="HTH araC/xylS-type" evidence="3">
    <location>
        <begin position="157"/>
        <end position="254"/>
    </location>
</feature>
<dbReference type="SUPFAM" id="SSF46689">
    <property type="entry name" value="Homeodomain-like"/>
    <property type="match status" value="2"/>
</dbReference>
<dbReference type="Pfam" id="PF12833">
    <property type="entry name" value="HTH_18"/>
    <property type="match status" value="1"/>
</dbReference>
<dbReference type="SUPFAM" id="SSF51182">
    <property type="entry name" value="RmlC-like cupins"/>
    <property type="match status" value="1"/>
</dbReference>
<dbReference type="Gene3D" id="1.10.10.60">
    <property type="entry name" value="Homeodomain-like"/>
    <property type="match status" value="1"/>
</dbReference>
<dbReference type="InterPro" id="IPR018060">
    <property type="entry name" value="HTH_AraC"/>
</dbReference>
<dbReference type="Gene3D" id="2.60.120.10">
    <property type="entry name" value="Jelly Rolls"/>
    <property type="match status" value="1"/>
</dbReference>
<dbReference type="PROSITE" id="PS01124">
    <property type="entry name" value="HTH_ARAC_FAMILY_2"/>
    <property type="match status" value="1"/>
</dbReference>
<dbReference type="SMART" id="SM00342">
    <property type="entry name" value="HTH_ARAC"/>
    <property type="match status" value="1"/>
</dbReference>
<dbReference type="PANTHER" id="PTHR11019">
    <property type="entry name" value="HTH-TYPE TRANSCRIPTIONAL REGULATOR NIMR"/>
    <property type="match status" value="1"/>
</dbReference>
<comment type="caution">
    <text evidence="4">The sequence shown here is derived from an EMBL/GenBank/DDBJ whole genome shotgun (WGS) entry which is preliminary data.</text>
</comment>
<evidence type="ECO:0000256" key="2">
    <source>
        <dbReference type="ARBA" id="ARBA00023163"/>
    </source>
</evidence>
<dbReference type="RefSeq" id="WP_398654401.1">
    <property type="nucleotide sequence ID" value="NZ_JBITDC010000001.1"/>
</dbReference>
<evidence type="ECO:0000313" key="4">
    <source>
        <dbReference type="EMBL" id="MFI5673377.1"/>
    </source>
</evidence>
<keyword evidence="1" id="KW-0805">Transcription regulation</keyword>
<dbReference type="PANTHER" id="PTHR11019:SF199">
    <property type="entry name" value="HTH-TYPE TRANSCRIPTIONAL REGULATOR NIMR"/>
    <property type="match status" value="1"/>
</dbReference>
<organism evidence="4 5">
    <name type="scientific">Streptomyces cellulosae</name>
    <dbReference type="NCBI Taxonomy" id="1968"/>
    <lineage>
        <taxon>Bacteria</taxon>
        <taxon>Bacillati</taxon>
        <taxon>Actinomycetota</taxon>
        <taxon>Actinomycetes</taxon>
        <taxon>Kitasatosporales</taxon>
        <taxon>Streptomycetaceae</taxon>
        <taxon>Streptomyces</taxon>
    </lineage>
</organism>
<dbReference type="Proteomes" id="UP001612415">
    <property type="component" value="Unassembled WGS sequence"/>
</dbReference>
<keyword evidence="2" id="KW-0804">Transcription</keyword>
<name>A0ABW7XTG9_STRCE</name>
<evidence type="ECO:0000259" key="3">
    <source>
        <dbReference type="PROSITE" id="PS01124"/>
    </source>
</evidence>
<dbReference type="InterPro" id="IPR014710">
    <property type="entry name" value="RmlC-like_jellyroll"/>
</dbReference>
<dbReference type="CDD" id="cd06124">
    <property type="entry name" value="cupin_NimR-like_N"/>
    <property type="match status" value="1"/>
</dbReference>